<feature type="non-terminal residue" evidence="1">
    <location>
        <position position="1"/>
    </location>
</feature>
<evidence type="ECO:0000313" key="1">
    <source>
        <dbReference type="EMBL" id="EJW90996.1"/>
    </source>
</evidence>
<reference evidence="1" key="1">
    <citation type="journal article" date="2012" name="PLoS ONE">
        <title>Gene sets for utilization of primary and secondary nutrition supplies in the distal gut of endangered iberian lynx.</title>
        <authorList>
            <person name="Alcaide M."/>
            <person name="Messina E."/>
            <person name="Richter M."/>
            <person name="Bargiela R."/>
            <person name="Peplies J."/>
            <person name="Huws S.A."/>
            <person name="Newbold C.J."/>
            <person name="Golyshin P.N."/>
            <person name="Simon M.A."/>
            <person name="Lopez G."/>
            <person name="Yakimov M.M."/>
            <person name="Ferrer M."/>
        </authorList>
    </citation>
    <scope>NUCLEOTIDE SEQUENCE</scope>
</reference>
<organism evidence="1">
    <name type="scientific">gut metagenome</name>
    <dbReference type="NCBI Taxonomy" id="749906"/>
    <lineage>
        <taxon>unclassified sequences</taxon>
        <taxon>metagenomes</taxon>
        <taxon>organismal metagenomes</taxon>
    </lineage>
</organism>
<proteinExistence type="predicted"/>
<comment type="caution">
    <text evidence="1">The sequence shown here is derived from an EMBL/GenBank/DDBJ whole genome shotgun (WGS) entry which is preliminary data.</text>
</comment>
<accession>J9F7W3</accession>
<protein>
    <submittedName>
        <fullName evidence="1">Uncharacterized protein</fullName>
    </submittedName>
</protein>
<dbReference type="EMBL" id="AMCI01008470">
    <property type="protein sequence ID" value="EJW90996.1"/>
    <property type="molecule type" value="Genomic_DNA"/>
</dbReference>
<sequence length="34" mass="3831">KKAVTEATNARATVTDIKELYFAVSDGEYLLFEH</sequence>
<gene>
    <name evidence="1" type="ORF">EVA_20898</name>
</gene>
<dbReference type="AlphaFoldDB" id="J9F7W3"/>
<name>J9F7W3_9ZZZZ</name>